<keyword evidence="3" id="KW-0963">Cytoplasm</keyword>
<dbReference type="Pfam" id="PF07687">
    <property type="entry name" value="M20_dimer"/>
    <property type="match status" value="1"/>
</dbReference>
<dbReference type="NCBIfam" id="TIGR01892">
    <property type="entry name" value="AcOrn-deacetyl"/>
    <property type="match status" value="1"/>
</dbReference>
<evidence type="ECO:0000256" key="7">
    <source>
        <dbReference type="ARBA" id="ARBA00022801"/>
    </source>
</evidence>
<dbReference type="GO" id="GO:0046872">
    <property type="term" value="F:metal ion binding"/>
    <property type="evidence" value="ECO:0007669"/>
    <property type="project" value="UniProtKB-KW"/>
</dbReference>
<name>A0A7W4PCT3_9PROT</name>
<organism evidence="11 12">
    <name type="scientific">Gluconacetobacter azotocaptans</name>
    <dbReference type="NCBI Taxonomy" id="142834"/>
    <lineage>
        <taxon>Bacteria</taxon>
        <taxon>Pseudomonadati</taxon>
        <taxon>Pseudomonadota</taxon>
        <taxon>Alphaproteobacteria</taxon>
        <taxon>Acetobacterales</taxon>
        <taxon>Acetobacteraceae</taxon>
        <taxon>Gluconacetobacter</taxon>
    </lineage>
</organism>
<evidence type="ECO:0000256" key="9">
    <source>
        <dbReference type="ARBA" id="ARBA00023285"/>
    </source>
</evidence>
<dbReference type="InterPro" id="IPR001261">
    <property type="entry name" value="ArgE/DapE_CS"/>
</dbReference>
<dbReference type="InterPro" id="IPR002933">
    <property type="entry name" value="Peptidase_M20"/>
</dbReference>
<reference evidence="11 12" key="1">
    <citation type="submission" date="2020-04" db="EMBL/GenBank/DDBJ databases">
        <title>Description of novel Gluconacetobacter.</title>
        <authorList>
            <person name="Sombolestani A."/>
        </authorList>
    </citation>
    <scope>NUCLEOTIDE SEQUENCE [LARGE SCALE GENOMIC DNA]</scope>
    <source>
        <strain evidence="11 12">LMG 21311</strain>
    </source>
</reference>
<keyword evidence="12" id="KW-1185">Reference proteome</keyword>
<keyword evidence="5" id="KW-0028">Amino-acid biosynthesis</keyword>
<evidence type="ECO:0000259" key="10">
    <source>
        <dbReference type="Pfam" id="PF07687"/>
    </source>
</evidence>
<comment type="caution">
    <text evidence="11">The sequence shown here is derived from an EMBL/GenBank/DDBJ whole genome shotgun (WGS) entry which is preliminary data.</text>
</comment>
<comment type="similarity">
    <text evidence="2">Belongs to the peptidase M20A family. ArgE subfamily.</text>
</comment>
<keyword evidence="4" id="KW-0055">Arginine biosynthesis</keyword>
<evidence type="ECO:0000256" key="8">
    <source>
        <dbReference type="ARBA" id="ARBA00022833"/>
    </source>
</evidence>
<evidence type="ECO:0000256" key="5">
    <source>
        <dbReference type="ARBA" id="ARBA00022605"/>
    </source>
</evidence>
<sequence>MDSVEILDKIVSFNTRSSLSNLDLMAFIREYAMANKAQVETLRHPTEGKEALRIVIGDVEAGGGIAFAGHVDTVPAEGQAWTSDPFRLGRIGQRLQGRGAVDMKGFVACCLAAIPEIIKQNLDFPVHILLTYDEEVNAESAHLLMKDMAARNCLPDVCIVGEPTGMDVVMAQKSKLVATVTISGRSGHSSDPDGGVNAISAACRVVCWLDDQAERLRTAERRDEDFSPPFSTINVGRINGGTSVNIIPDRAVFEVEWRGIPGDDLHARLRDMQHFIEADLIPGTRRNGRECGVDVRIEGWYPTLQNDDNQDLAAWICRTIGTAARGGVSYATEAGVYQGCGVPTVICGPGNIAQAHRPDEWIDIDQLRKCERSILDICMGFEKSGVDGRRTS</sequence>
<evidence type="ECO:0000256" key="2">
    <source>
        <dbReference type="ARBA" id="ARBA00005691"/>
    </source>
</evidence>
<evidence type="ECO:0000313" key="12">
    <source>
        <dbReference type="Proteomes" id="UP000555756"/>
    </source>
</evidence>
<dbReference type="PROSITE" id="PS00759">
    <property type="entry name" value="ARGE_DAPE_CPG2_2"/>
    <property type="match status" value="1"/>
</dbReference>
<evidence type="ECO:0000256" key="3">
    <source>
        <dbReference type="ARBA" id="ARBA00022490"/>
    </source>
</evidence>
<evidence type="ECO:0000313" key="11">
    <source>
        <dbReference type="EMBL" id="MBB2188955.1"/>
    </source>
</evidence>
<keyword evidence="6" id="KW-0479">Metal-binding</keyword>
<dbReference type="SUPFAM" id="SSF53187">
    <property type="entry name" value="Zn-dependent exopeptidases"/>
    <property type="match status" value="1"/>
</dbReference>
<proteinExistence type="inferred from homology"/>
<feature type="domain" description="Peptidase M20 dimerisation" evidence="10">
    <location>
        <begin position="172"/>
        <end position="281"/>
    </location>
</feature>
<dbReference type="PROSITE" id="PS00758">
    <property type="entry name" value="ARGE_DAPE_CPG2_1"/>
    <property type="match status" value="1"/>
</dbReference>
<dbReference type="RefSeq" id="WP_183118145.1">
    <property type="nucleotide sequence ID" value="NZ_JABEQF010000002.1"/>
</dbReference>
<accession>A0A7W4PCT3</accession>
<dbReference type="InterPro" id="IPR010169">
    <property type="entry name" value="AcOrn-deacetyl"/>
</dbReference>
<gene>
    <name evidence="11" type="primary">argE</name>
    <name evidence="11" type="ORF">HLH34_03115</name>
</gene>
<dbReference type="Gene3D" id="3.40.630.10">
    <property type="entry name" value="Zn peptidases"/>
    <property type="match status" value="1"/>
</dbReference>
<dbReference type="CDD" id="cd03894">
    <property type="entry name" value="M20_ArgE"/>
    <property type="match status" value="1"/>
</dbReference>
<dbReference type="PANTHER" id="PTHR43808:SF31">
    <property type="entry name" value="N-ACETYL-L-CITRULLINE DEACETYLASE"/>
    <property type="match status" value="1"/>
</dbReference>
<dbReference type="Pfam" id="PF01546">
    <property type="entry name" value="Peptidase_M20"/>
    <property type="match status" value="1"/>
</dbReference>
<comment type="cofactor">
    <cofactor evidence="1">
        <name>Zn(2+)</name>
        <dbReference type="ChEBI" id="CHEBI:29105"/>
    </cofactor>
</comment>
<dbReference type="Proteomes" id="UP000555756">
    <property type="component" value="Unassembled WGS sequence"/>
</dbReference>
<keyword evidence="8" id="KW-0862">Zinc</keyword>
<evidence type="ECO:0000256" key="1">
    <source>
        <dbReference type="ARBA" id="ARBA00001947"/>
    </source>
</evidence>
<dbReference type="GO" id="GO:0008777">
    <property type="term" value="F:acetylornithine deacetylase activity"/>
    <property type="evidence" value="ECO:0007669"/>
    <property type="project" value="UniProtKB-EC"/>
</dbReference>
<dbReference type="AlphaFoldDB" id="A0A7W4PCT3"/>
<dbReference type="InterPro" id="IPR036264">
    <property type="entry name" value="Bact_exopeptidase_dim_dom"/>
</dbReference>
<keyword evidence="9" id="KW-0170">Cobalt</keyword>
<dbReference type="GO" id="GO:0006526">
    <property type="term" value="P:L-arginine biosynthetic process"/>
    <property type="evidence" value="ECO:0007669"/>
    <property type="project" value="UniProtKB-KW"/>
</dbReference>
<dbReference type="Gene3D" id="3.30.70.360">
    <property type="match status" value="1"/>
</dbReference>
<dbReference type="PANTHER" id="PTHR43808">
    <property type="entry name" value="ACETYLORNITHINE DEACETYLASE"/>
    <property type="match status" value="1"/>
</dbReference>
<evidence type="ECO:0000256" key="4">
    <source>
        <dbReference type="ARBA" id="ARBA00022571"/>
    </source>
</evidence>
<dbReference type="SUPFAM" id="SSF55031">
    <property type="entry name" value="Bacterial exopeptidase dimerisation domain"/>
    <property type="match status" value="1"/>
</dbReference>
<dbReference type="InterPro" id="IPR050072">
    <property type="entry name" value="Peptidase_M20A"/>
</dbReference>
<evidence type="ECO:0000256" key="6">
    <source>
        <dbReference type="ARBA" id="ARBA00022723"/>
    </source>
</evidence>
<keyword evidence="7 11" id="KW-0378">Hydrolase</keyword>
<dbReference type="InterPro" id="IPR011650">
    <property type="entry name" value="Peptidase_M20_dimer"/>
</dbReference>
<dbReference type="EMBL" id="JABEQF010000002">
    <property type="protein sequence ID" value="MBB2188955.1"/>
    <property type="molecule type" value="Genomic_DNA"/>
</dbReference>
<protein>
    <submittedName>
        <fullName evidence="11">Acetylornithine deacetylase</fullName>
        <ecNumber evidence="11">3.5.1.16</ecNumber>
    </submittedName>
</protein>
<dbReference type="EC" id="3.5.1.16" evidence="11"/>